<evidence type="ECO:0000313" key="2">
    <source>
        <dbReference type="Proteomes" id="UP000192936"/>
    </source>
</evidence>
<gene>
    <name evidence="1" type="ORF">SAMN02982917_3999</name>
</gene>
<organism evidence="1 2">
    <name type="scientific">Azospirillum oryzae</name>
    <dbReference type="NCBI Taxonomy" id="286727"/>
    <lineage>
        <taxon>Bacteria</taxon>
        <taxon>Pseudomonadati</taxon>
        <taxon>Pseudomonadota</taxon>
        <taxon>Alphaproteobacteria</taxon>
        <taxon>Rhodospirillales</taxon>
        <taxon>Azospirillaceae</taxon>
        <taxon>Azospirillum</taxon>
    </lineage>
</organism>
<protein>
    <submittedName>
        <fullName evidence="1">Uncharacterized conserved protein, DUF934 family</fullName>
    </submittedName>
</protein>
<sequence length="171" mass="18911">MPLIENGRIGEDAWSFIPDGEPVPNDRPVIISFERWQAERDSFEGRNARLGVRLKSGTLAGAIAADLDRFSLVAVEFAKFRDGRGFSTARELRERYGYTGEIRAVGHVIPDQYLYLVRTGFTSVEAPEGTNPDSWANALTEVTIAFQPSLDDTAPLSLLRRKLKVGQADVG</sequence>
<evidence type="ECO:0000313" key="1">
    <source>
        <dbReference type="EMBL" id="SMF71442.1"/>
    </source>
</evidence>
<accession>A0A1X7GL31</accession>
<dbReference type="Pfam" id="PF06073">
    <property type="entry name" value="DUF934"/>
    <property type="match status" value="1"/>
</dbReference>
<reference evidence="1 2" key="1">
    <citation type="submission" date="2017-04" db="EMBL/GenBank/DDBJ databases">
        <authorList>
            <person name="Afonso C.L."/>
            <person name="Miller P.J."/>
            <person name="Scott M.A."/>
            <person name="Spackman E."/>
            <person name="Goraichik I."/>
            <person name="Dimitrov K.M."/>
            <person name="Suarez D.L."/>
            <person name="Swayne D.E."/>
        </authorList>
    </citation>
    <scope>NUCLEOTIDE SEQUENCE [LARGE SCALE GENOMIC DNA]</scope>
    <source>
        <strain evidence="1 2">A2P</strain>
    </source>
</reference>
<dbReference type="STRING" id="286727.SAMN02982917_3999"/>
<dbReference type="PIRSF" id="PIRSF030820">
    <property type="entry name" value="UCP030820"/>
    <property type="match status" value="1"/>
</dbReference>
<dbReference type="RefSeq" id="WP_085090624.1">
    <property type="nucleotide sequence ID" value="NZ_FXAK01000007.1"/>
</dbReference>
<dbReference type="OrthoDB" id="9800421at2"/>
<dbReference type="Proteomes" id="UP000192936">
    <property type="component" value="Unassembled WGS sequence"/>
</dbReference>
<dbReference type="EMBL" id="FXAK01000007">
    <property type="protein sequence ID" value="SMF71442.1"/>
    <property type="molecule type" value="Genomic_DNA"/>
</dbReference>
<name>A0A1X7GL31_9PROT</name>
<dbReference type="AlphaFoldDB" id="A0A1X7GL31"/>
<proteinExistence type="predicted"/>
<dbReference type="InterPro" id="IPR008318">
    <property type="entry name" value="UCP030820"/>
</dbReference>